<keyword evidence="3" id="KW-1185">Reference proteome</keyword>
<protein>
    <submittedName>
        <fullName evidence="2">Uncharacterized protein</fullName>
    </submittedName>
</protein>
<dbReference type="Proteomes" id="UP000322917">
    <property type="component" value="Unassembled WGS sequence"/>
</dbReference>
<proteinExistence type="predicted"/>
<keyword evidence="1" id="KW-1133">Transmembrane helix</keyword>
<evidence type="ECO:0000256" key="1">
    <source>
        <dbReference type="SAM" id="Phobius"/>
    </source>
</evidence>
<dbReference type="OrthoDB" id="1794831at2"/>
<dbReference type="EMBL" id="FQZD01000013">
    <property type="protein sequence ID" value="SHJ15341.1"/>
    <property type="molecule type" value="Genomic_DNA"/>
</dbReference>
<sequence length="324" mass="37459">MLYFQLTHTSDILTIIFGLTSGILTLIGLVAIFIGMNNQQKLQKCRDLLWGLMALPFTKDLDCEELARQVQSHFNMYCDIVDEKTSFTKYVTLLSRFGLLYVGIIWLIGIIFLINTWTFHEIILILLSIVPACFILCSFFYFFGRINNLVEIGDIPQPAQILDTKFHKTGVNILYLTGATLNLTLEEGFHDNKIHMYASMPLSFHNFTVSPFLIALNPKTFEQERLICEEIVSYDEENLKLITKDKLFHRNMFLYCFEVVQFEISEIVRNNPGLTAVDIQLDLNNYFTNIKVNYRASLNEILNISVYNPLFLTPLHYSALRANM</sequence>
<dbReference type="AlphaFoldDB" id="A0A1M6GZG7"/>
<evidence type="ECO:0000313" key="2">
    <source>
        <dbReference type="EMBL" id="SHJ15341.1"/>
    </source>
</evidence>
<organism evidence="2 3">
    <name type="scientific">Propionispora hippei DSM 15287</name>
    <dbReference type="NCBI Taxonomy" id="1123003"/>
    <lineage>
        <taxon>Bacteria</taxon>
        <taxon>Bacillati</taxon>
        <taxon>Bacillota</taxon>
        <taxon>Negativicutes</taxon>
        <taxon>Selenomonadales</taxon>
        <taxon>Sporomusaceae</taxon>
        <taxon>Propionispora</taxon>
    </lineage>
</organism>
<reference evidence="2 3" key="1">
    <citation type="submission" date="2016-11" db="EMBL/GenBank/DDBJ databases">
        <authorList>
            <person name="Varghese N."/>
            <person name="Submissions S."/>
        </authorList>
    </citation>
    <scope>NUCLEOTIDE SEQUENCE [LARGE SCALE GENOMIC DNA]</scope>
    <source>
        <strain evidence="2 3">DSM 15287</strain>
    </source>
</reference>
<dbReference type="RefSeq" id="WP_149734608.1">
    <property type="nucleotide sequence ID" value="NZ_FQZD01000013.1"/>
</dbReference>
<feature type="transmembrane region" description="Helical" evidence="1">
    <location>
        <begin position="97"/>
        <end position="116"/>
    </location>
</feature>
<accession>A0A1M6GZG7</accession>
<name>A0A1M6GZG7_9FIRM</name>
<keyword evidence="1" id="KW-0472">Membrane</keyword>
<evidence type="ECO:0000313" key="3">
    <source>
        <dbReference type="Proteomes" id="UP000322917"/>
    </source>
</evidence>
<feature type="transmembrane region" description="Helical" evidence="1">
    <location>
        <begin position="122"/>
        <end position="143"/>
    </location>
</feature>
<keyword evidence="1" id="KW-0812">Transmembrane</keyword>
<gene>
    <name evidence="2" type="ORF">SAMN02745170_01833</name>
</gene>
<feature type="transmembrane region" description="Helical" evidence="1">
    <location>
        <begin position="12"/>
        <end position="36"/>
    </location>
</feature>